<dbReference type="InterPro" id="IPR013830">
    <property type="entry name" value="SGNH_hydro"/>
</dbReference>
<dbReference type="STRING" id="1071918.SAMN05421544_12214"/>
<dbReference type="SUPFAM" id="SSF52266">
    <property type="entry name" value="SGNH hydrolase"/>
    <property type="match status" value="1"/>
</dbReference>
<feature type="domain" description="SGNH hydrolase-type esterase" evidence="1">
    <location>
        <begin position="287"/>
        <end position="426"/>
    </location>
</feature>
<name>A0A1G7FED8_9FLAO</name>
<dbReference type="Proteomes" id="UP000198517">
    <property type="component" value="Unassembled WGS sequence"/>
</dbReference>
<evidence type="ECO:0000313" key="3">
    <source>
        <dbReference type="Proteomes" id="UP000198517"/>
    </source>
</evidence>
<dbReference type="InterPro" id="IPR051532">
    <property type="entry name" value="Ester_Hydrolysis_Enzymes"/>
</dbReference>
<dbReference type="OrthoDB" id="9764375at2"/>
<dbReference type="GO" id="GO:0004622">
    <property type="term" value="F:phosphatidylcholine lysophospholipase activity"/>
    <property type="evidence" value="ECO:0007669"/>
    <property type="project" value="TreeGrafter"/>
</dbReference>
<dbReference type="EMBL" id="FNAS01000022">
    <property type="protein sequence ID" value="SDE74293.1"/>
    <property type="molecule type" value="Genomic_DNA"/>
</dbReference>
<protein>
    <submittedName>
        <fullName evidence="2">Lysophospholipase L1</fullName>
    </submittedName>
</protein>
<dbReference type="PANTHER" id="PTHR30383">
    <property type="entry name" value="THIOESTERASE 1/PROTEASE 1/LYSOPHOSPHOLIPASE L1"/>
    <property type="match status" value="1"/>
</dbReference>
<dbReference type="Pfam" id="PF13472">
    <property type="entry name" value="Lipase_GDSL_2"/>
    <property type="match status" value="1"/>
</dbReference>
<keyword evidence="3" id="KW-1185">Reference proteome</keyword>
<sequence>MNKLFFINCVFGILLLPFFLKAQDIENTRFLTPFINKLKENDKVTNVLFLGDSHIQAGWLSGYLRNKIQEKYGNAGRGLVFPYQVANSNGPADFSSVSNQTWQTFRLVYDEHIFPQMGASGFVMGNEKPSFIEIQFKKPQDAFSKIVIFSDSCMAGQPFSLYKSDVSLSRFVSRKKQLVQYTVLGNETYPELAAKFYTITTRLLQLNGSKVQHPIPGMTIKAEENTIVYNKDFENSITPIFTGEFQDGITDVNLSEPQTTFLLKTNGSKGNVFYGFQFMNDAQKGVLFNTVGVNGATYADFLKYPLQLKQLESIHPDLVVIALSTNESLSSISEADFKNNVKTLIQKLRNKDASLPILLIASTDNLKKPDKMAAINRWLKETASQNNVAYFSLYDAMGGRGYYRRAQQRNEARDDGVHFQKSGYEAQANKIWSALLKTIDEN</sequence>
<evidence type="ECO:0000313" key="2">
    <source>
        <dbReference type="EMBL" id="SDE74293.1"/>
    </source>
</evidence>
<accession>A0A1G7FED8</accession>
<dbReference type="Gene3D" id="3.40.50.1110">
    <property type="entry name" value="SGNH hydrolase"/>
    <property type="match status" value="2"/>
</dbReference>
<dbReference type="AlphaFoldDB" id="A0A1G7FED8"/>
<proteinExistence type="predicted"/>
<reference evidence="2 3" key="1">
    <citation type="submission" date="2016-10" db="EMBL/GenBank/DDBJ databases">
        <authorList>
            <person name="de Groot N.N."/>
        </authorList>
    </citation>
    <scope>NUCLEOTIDE SEQUENCE [LARGE SCALE GENOMIC DNA]</scope>
    <source>
        <strain evidence="2 3">DSM 24015</strain>
    </source>
</reference>
<dbReference type="RefSeq" id="WP_092737886.1">
    <property type="nucleotide sequence ID" value="NZ_FNAS01000022.1"/>
</dbReference>
<evidence type="ECO:0000259" key="1">
    <source>
        <dbReference type="Pfam" id="PF13472"/>
    </source>
</evidence>
<dbReference type="InterPro" id="IPR036514">
    <property type="entry name" value="SGNH_hydro_sf"/>
</dbReference>
<dbReference type="PANTHER" id="PTHR30383:SF5">
    <property type="entry name" value="SGNH HYDROLASE-TYPE ESTERASE DOMAIN-CONTAINING PROTEIN"/>
    <property type="match status" value="1"/>
</dbReference>
<gene>
    <name evidence="2" type="ORF">SAMN05421544_12214</name>
</gene>
<organism evidence="2 3">
    <name type="scientific">Riemerella columbipharyngis</name>
    <dbReference type="NCBI Taxonomy" id="1071918"/>
    <lineage>
        <taxon>Bacteria</taxon>
        <taxon>Pseudomonadati</taxon>
        <taxon>Bacteroidota</taxon>
        <taxon>Flavobacteriia</taxon>
        <taxon>Flavobacteriales</taxon>
        <taxon>Weeksellaceae</taxon>
        <taxon>Riemerella</taxon>
    </lineage>
</organism>